<organism evidence="4 5">
    <name type="scientific">Xanthomonas hawaiiensis</name>
    <dbReference type="NCBI Taxonomy" id="3003247"/>
    <lineage>
        <taxon>Bacteria</taxon>
        <taxon>Pseudomonadati</taxon>
        <taxon>Pseudomonadota</taxon>
        <taxon>Gammaproteobacteria</taxon>
        <taxon>Lysobacterales</taxon>
        <taxon>Lysobacteraceae</taxon>
        <taxon>Xanthomonas</taxon>
    </lineage>
</organism>
<reference evidence="4 5" key="1">
    <citation type="submission" date="2023-01" db="EMBL/GenBank/DDBJ databases">
        <title>Xanthomonas hawaiianensis sp. nov. isolated from Araceae family in Hawaii.</title>
        <authorList>
            <person name="Chunag S.-C."/>
            <person name="Dobhal S."/>
            <person name="Alvarez A."/>
            <person name="Arif M."/>
        </authorList>
    </citation>
    <scope>NUCLEOTIDE SEQUENCE [LARGE SCALE GENOMIC DNA]</scope>
    <source>
        <strain evidence="4 5">A2111</strain>
    </source>
</reference>
<accession>A0ABU2I2P2</accession>
<dbReference type="EMBL" id="JAQMHB010000001">
    <property type="protein sequence ID" value="MDS9991672.1"/>
    <property type="molecule type" value="Genomic_DNA"/>
</dbReference>
<dbReference type="InterPro" id="IPR039536">
    <property type="entry name" value="TetR_C_Proteobacteria"/>
</dbReference>
<dbReference type="SUPFAM" id="SSF46689">
    <property type="entry name" value="Homeodomain-like"/>
    <property type="match status" value="1"/>
</dbReference>
<keyword evidence="5" id="KW-1185">Reference proteome</keyword>
<evidence type="ECO:0000313" key="5">
    <source>
        <dbReference type="Proteomes" id="UP001260534"/>
    </source>
</evidence>
<evidence type="ECO:0000256" key="2">
    <source>
        <dbReference type="PROSITE-ProRule" id="PRU00335"/>
    </source>
</evidence>
<evidence type="ECO:0000259" key="3">
    <source>
        <dbReference type="PROSITE" id="PS50977"/>
    </source>
</evidence>
<feature type="domain" description="HTH tetR-type" evidence="3">
    <location>
        <begin position="18"/>
        <end position="78"/>
    </location>
</feature>
<dbReference type="SUPFAM" id="SSF48498">
    <property type="entry name" value="Tetracyclin repressor-like, C-terminal domain"/>
    <property type="match status" value="1"/>
</dbReference>
<dbReference type="Gene3D" id="1.10.10.60">
    <property type="entry name" value="Homeodomain-like"/>
    <property type="match status" value="1"/>
</dbReference>
<proteinExistence type="predicted"/>
<dbReference type="InterPro" id="IPR023772">
    <property type="entry name" value="DNA-bd_HTH_TetR-type_CS"/>
</dbReference>
<dbReference type="InterPro" id="IPR009057">
    <property type="entry name" value="Homeodomain-like_sf"/>
</dbReference>
<dbReference type="PRINTS" id="PR00455">
    <property type="entry name" value="HTHTETR"/>
</dbReference>
<comment type="caution">
    <text evidence="4">The sequence shown here is derived from an EMBL/GenBank/DDBJ whole genome shotgun (WGS) entry which is preliminary data.</text>
</comment>
<dbReference type="PROSITE" id="PS01081">
    <property type="entry name" value="HTH_TETR_1"/>
    <property type="match status" value="1"/>
</dbReference>
<feature type="DNA-binding region" description="H-T-H motif" evidence="2">
    <location>
        <begin position="41"/>
        <end position="60"/>
    </location>
</feature>
<dbReference type="InterPro" id="IPR001647">
    <property type="entry name" value="HTH_TetR"/>
</dbReference>
<sequence>MQAPTPARTRRRERRGTVLKRAAILRVAEHLFSRQGIGGTSMDAIAAGAQVSKATLYAYFDNKEALFRATVDAMQGRMPDRWSVLLGAAEPVQTRLAAVADDLLDMADGPVPWTLQRMIAQSAHAAPSAAATPWERCFARYDRAMRRFLRAECRRGTLLVADPAQASAHFFGLILGASALRALLGGTAVPRPAWVDSAVALFMRGYRAEPPGAARSPAPSA</sequence>
<dbReference type="Gene3D" id="1.10.357.10">
    <property type="entry name" value="Tetracycline Repressor, domain 2"/>
    <property type="match status" value="1"/>
</dbReference>
<protein>
    <submittedName>
        <fullName evidence="4">TetR/AcrR family transcriptional regulator</fullName>
    </submittedName>
</protein>
<dbReference type="InterPro" id="IPR050109">
    <property type="entry name" value="HTH-type_TetR-like_transc_reg"/>
</dbReference>
<dbReference type="PANTHER" id="PTHR30055">
    <property type="entry name" value="HTH-TYPE TRANSCRIPTIONAL REGULATOR RUTR"/>
    <property type="match status" value="1"/>
</dbReference>
<dbReference type="InterPro" id="IPR036271">
    <property type="entry name" value="Tet_transcr_reg_TetR-rel_C_sf"/>
</dbReference>
<dbReference type="Proteomes" id="UP001260534">
    <property type="component" value="Unassembled WGS sequence"/>
</dbReference>
<evidence type="ECO:0000256" key="1">
    <source>
        <dbReference type="ARBA" id="ARBA00023125"/>
    </source>
</evidence>
<keyword evidence="1 2" id="KW-0238">DNA-binding</keyword>
<dbReference type="PROSITE" id="PS50977">
    <property type="entry name" value="HTH_TETR_2"/>
    <property type="match status" value="1"/>
</dbReference>
<gene>
    <name evidence="4" type="ORF">PNQ69_02730</name>
</gene>
<dbReference type="Pfam" id="PF14246">
    <property type="entry name" value="TetR_C_7"/>
    <property type="match status" value="1"/>
</dbReference>
<dbReference type="Pfam" id="PF00440">
    <property type="entry name" value="TetR_N"/>
    <property type="match status" value="1"/>
</dbReference>
<dbReference type="RefSeq" id="WP_209031801.1">
    <property type="nucleotide sequence ID" value="NZ_CP115873.1"/>
</dbReference>
<evidence type="ECO:0000313" key="4">
    <source>
        <dbReference type="EMBL" id="MDS9991672.1"/>
    </source>
</evidence>
<name>A0ABU2I2P2_9XANT</name>
<dbReference type="PANTHER" id="PTHR30055:SF146">
    <property type="entry name" value="HTH-TYPE TRANSCRIPTIONAL DUAL REGULATOR CECR"/>
    <property type="match status" value="1"/>
</dbReference>